<dbReference type="Pfam" id="PF05136">
    <property type="entry name" value="Phage_portal_2"/>
    <property type="match status" value="1"/>
</dbReference>
<dbReference type="RefSeq" id="WP_126398002.1">
    <property type="nucleotide sequence ID" value="NZ_AP018907.1"/>
</dbReference>
<dbReference type="AlphaFoldDB" id="A0A348FY34"/>
<evidence type="ECO:0000313" key="2">
    <source>
        <dbReference type="Proteomes" id="UP000266934"/>
    </source>
</evidence>
<keyword evidence="2" id="KW-1185">Reference proteome</keyword>
<organism evidence="1 2">
    <name type="scientific">Blastochloris tepida</name>
    <dbReference type="NCBI Taxonomy" id="2233851"/>
    <lineage>
        <taxon>Bacteria</taxon>
        <taxon>Pseudomonadati</taxon>
        <taxon>Pseudomonadota</taxon>
        <taxon>Alphaproteobacteria</taxon>
        <taxon>Hyphomicrobiales</taxon>
        <taxon>Blastochloridaceae</taxon>
        <taxon>Blastochloris</taxon>
    </lineage>
</organism>
<name>A0A348FY34_9HYPH</name>
<dbReference type="InterPro" id="IPR006429">
    <property type="entry name" value="Phage_lambda_portal"/>
</dbReference>
<dbReference type="EMBL" id="AP018907">
    <property type="protein sequence ID" value="BBF92217.1"/>
    <property type="molecule type" value="Genomic_DNA"/>
</dbReference>
<dbReference type="Proteomes" id="UP000266934">
    <property type="component" value="Chromosome"/>
</dbReference>
<dbReference type="GO" id="GO:0005198">
    <property type="term" value="F:structural molecule activity"/>
    <property type="evidence" value="ECO:0007669"/>
    <property type="project" value="InterPro"/>
</dbReference>
<proteinExistence type="predicted"/>
<sequence length="460" mass="49785">MLPAALRSPITRLGRALTAAARELSTRSGTIEAGAGGPRWHRNAILRTPAREIAARSETAGARAAAAFLNSTYGAAIVSAWVTNITMDGPTCRPKVKRKALRKKLVEDFGRWWATCDAEGRSDLGGFLARTVRSLVVNGEAFVHLEVDPDTAALRLRLWNVSQVDRSLTRDLGGGRKIVAGIESDARGRRTAYHTRENPDAPFATNYGTIRVPAEDVLHVFEPLFPGQTRGLSWMAPSLTRIAEIDKAEDSNIARLNAASLFAGFLIKPSEGAPDVLPIAPNAPSIDLEPGAFIQVPPGYGVEFSQPPSSDGAVDFIRAMVRSAAAGAGVPYELVSGDLSQVNYSSARLGLSEFRQRVTAIRRTLIVPQLLDPIWKRWLALEVLAGRLKLDMAALPEAEWVWPGWPAVDPLKEVNADVQAINARIRSRFETIAARGRDPEEVDAEIVLDTAPAAARESSK</sequence>
<dbReference type="OrthoDB" id="9770450at2"/>
<dbReference type="GO" id="GO:0019068">
    <property type="term" value="P:virion assembly"/>
    <property type="evidence" value="ECO:0007669"/>
    <property type="project" value="InterPro"/>
</dbReference>
<evidence type="ECO:0000313" key="1">
    <source>
        <dbReference type="EMBL" id="BBF92217.1"/>
    </source>
</evidence>
<dbReference type="NCBIfam" id="TIGR01539">
    <property type="entry name" value="portal_lambda"/>
    <property type="match status" value="1"/>
</dbReference>
<dbReference type="KEGG" id="blag:BLTE_09020"/>
<reference evidence="1 2" key="1">
    <citation type="submission" date="2018-08" db="EMBL/GenBank/DDBJ databases">
        <title>Complete genome sequencing of Blastochloris tepida GI.</title>
        <authorList>
            <person name="Tsukatani Y."/>
            <person name="Mori H."/>
        </authorList>
    </citation>
    <scope>NUCLEOTIDE SEQUENCE [LARGE SCALE GENOMIC DNA]</scope>
    <source>
        <strain evidence="1 2">GI</strain>
    </source>
</reference>
<protein>
    <submittedName>
        <fullName evidence="1">Phage portal protein</fullName>
    </submittedName>
</protein>
<gene>
    <name evidence="1" type="ORF">BLTE_09020</name>
</gene>
<accession>A0A348FY34</accession>